<dbReference type="Proteomes" id="UP001157006">
    <property type="component" value="Chromosome 2"/>
</dbReference>
<gene>
    <name evidence="1" type="ORF">VFH_II265600</name>
</gene>
<protein>
    <submittedName>
        <fullName evidence="1">Uncharacterized protein</fullName>
    </submittedName>
</protein>
<name>A0AAV0ZTP6_VICFA</name>
<sequence>MAAVFSDLHEDLLECIFKSLNGDNRTFKSLTVVSKQFLSITNRVRYSVTITDETIPFLPRLFHRFPNIISLHLTLLSKILEEVEALLTLISTFPLRITSLNLSNGLFTKLIPVPANGLIALSKTLKNLRSLTLYRLLHYEKKDLFLIADCFPLLEELNLRYPRVCVSQDFIIDDNDPLLALPNLRKMDLSGNHIKDPFINFLRHSCKDQIGLTRTVSYSVSSLVVCLGLSLLTEVLLLPRLYESVFELLQSSGELKVNEVKEHLIMVVCLGLSLLTEMILLPCLYESVFELPQSSGELKVNEIKEHLIISSLRKPELGSVGYPFTWTNGRQGQRNIQCRLDRGFVNFDFLNYFPTTAVHHLQRFGSDHAALRVEIMRYAETFDDQRKFIFRFEEVWSKDTSIYYGHGKVAMHLKVNYDELLKDFDKITESAFLMVVFFVLAVTKHKLSSKFDQEIQTEVSLKILVSFSCVEYFCNVRLPEYMETICKVIASVNKNEHACTFFVNSIPSYGDLTNGPDQKTKYLWSKDEVQTTRVLFYLRVIPTLIECFPASVFGEMVAPTMFLYMEHLNGKVARASHSVFTVFMSMGKESKKKRWSLFEGEARFPLHTSILIGISWHYSF</sequence>
<dbReference type="PANTHER" id="PTHR36337:SF1">
    <property type="entry name" value="OBSCURIN-LIKE PROTEIN"/>
    <property type="match status" value="1"/>
</dbReference>
<evidence type="ECO:0000313" key="1">
    <source>
        <dbReference type="EMBL" id="CAI8601297.1"/>
    </source>
</evidence>
<keyword evidence="2" id="KW-1185">Reference proteome</keyword>
<dbReference type="PANTHER" id="PTHR36337">
    <property type="entry name" value="OBSCURIN-LIKE PROTEIN"/>
    <property type="match status" value="1"/>
</dbReference>
<dbReference type="SUPFAM" id="SSF56219">
    <property type="entry name" value="DNase I-like"/>
    <property type="match status" value="1"/>
</dbReference>
<dbReference type="SUPFAM" id="SSF52047">
    <property type="entry name" value="RNI-like"/>
    <property type="match status" value="1"/>
</dbReference>
<accession>A0AAV0ZTP6</accession>
<evidence type="ECO:0000313" key="2">
    <source>
        <dbReference type="Proteomes" id="UP001157006"/>
    </source>
</evidence>
<dbReference type="InterPro" id="IPR036691">
    <property type="entry name" value="Endo/exonu/phosph_ase_sf"/>
</dbReference>
<organism evidence="1 2">
    <name type="scientific">Vicia faba</name>
    <name type="common">Broad bean</name>
    <name type="synonym">Faba vulgaris</name>
    <dbReference type="NCBI Taxonomy" id="3906"/>
    <lineage>
        <taxon>Eukaryota</taxon>
        <taxon>Viridiplantae</taxon>
        <taxon>Streptophyta</taxon>
        <taxon>Embryophyta</taxon>
        <taxon>Tracheophyta</taxon>
        <taxon>Spermatophyta</taxon>
        <taxon>Magnoliopsida</taxon>
        <taxon>eudicotyledons</taxon>
        <taxon>Gunneridae</taxon>
        <taxon>Pentapetalae</taxon>
        <taxon>rosids</taxon>
        <taxon>fabids</taxon>
        <taxon>Fabales</taxon>
        <taxon>Fabaceae</taxon>
        <taxon>Papilionoideae</taxon>
        <taxon>50 kb inversion clade</taxon>
        <taxon>NPAAA clade</taxon>
        <taxon>Hologalegina</taxon>
        <taxon>IRL clade</taxon>
        <taxon>Fabeae</taxon>
        <taxon>Vicia</taxon>
    </lineage>
</organism>
<dbReference type="EMBL" id="OX451737">
    <property type="protein sequence ID" value="CAI8601297.1"/>
    <property type="molecule type" value="Genomic_DNA"/>
</dbReference>
<dbReference type="Gene3D" id="3.80.10.10">
    <property type="entry name" value="Ribonuclease Inhibitor"/>
    <property type="match status" value="1"/>
</dbReference>
<dbReference type="AlphaFoldDB" id="A0AAV0ZTP6"/>
<reference evidence="1 2" key="1">
    <citation type="submission" date="2023-01" db="EMBL/GenBank/DDBJ databases">
        <authorList>
            <person name="Kreplak J."/>
        </authorList>
    </citation>
    <scope>NUCLEOTIDE SEQUENCE [LARGE SCALE GENOMIC DNA]</scope>
</reference>
<dbReference type="InterPro" id="IPR032675">
    <property type="entry name" value="LRR_dom_sf"/>
</dbReference>
<proteinExistence type="predicted"/>